<evidence type="ECO:0000256" key="2">
    <source>
        <dbReference type="ARBA" id="ARBA00023125"/>
    </source>
</evidence>
<organism evidence="5 6">
    <name type="scientific">Paenibacillus nasutitermitis</name>
    <dbReference type="NCBI Taxonomy" id="1652958"/>
    <lineage>
        <taxon>Bacteria</taxon>
        <taxon>Bacillati</taxon>
        <taxon>Bacillota</taxon>
        <taxon>Bacilli</taxon>
        <taxon>Bacillales</taxon>
        <taxon>Paenibacillaceae</taxon>
        <taxon>Paenibacillus</taxon>
    </lineage>
</organism>
<dbReference type="PROSITE" id="PS01124">
    <property type="entry name" value="HTH_ARAC_FAMILY_2"/>
    <property type="match status" value="1"/>
</dbReference>
<dbReference type="GO" id="GO:0043565">
    <property type="term" value="F:sequence-specific DNA binding"/>
    <property type="evidence" value="ECO:0007669"/>
    <property type="project" value="InterPro"/>
</dbReference>
<evidence type="ECO:0000313" key="5">
    <source>
        <dbReference type="EMBL" id="GGD56721.1"/>
    </source>
</evidence>
<dbReference type="RefSeq" id="WP_188990244.1">
    <property type="nucleotide sequence ID" value="NZ_BMHP01000001.1"/>
</dbReference>
<dbReference type="SUPFAM" id="SSF46689">
    <property type="entry name" value="Homeodomain-like"/>
    <property type="match status" value="2"/>
</dbReference>
<keyword evidence="6" id="KW-1185">Reference proteome</keyword>
<dbReference type="Gene3D" id="1.10.10.60">
    <property type="entry name" value="Homeodomain-like"/>
    <property type="match status" value="2"/>
</dbReference>
<dbReference type="GO" id="GO:0003700">
    <property type="term" value="F:DNA-binding transcription factor activity"/>
    <property type="evidence" value="ECO:0007669"/>
    <property type="project" value="InterPro"/>
</dbReference>
<dbReference type="InterPro" id="IPR018060">
    <property type="entry name" value="HTH_AraC"/>
</dbReference>
<dbReference type="SMART" id="SM00342">
    <property type="entry name" value="HTH_ARAC"/>
    <property type="match status" value="1"/>
</dbReference>
<keyword evidence="3" id="KW-0804">Transcription</keyword>
<accession>A0A916YQI6</accession>
<reference evidence="5" key="1">
    <citation type="journal article" date="2014" name="Int. J. Syst. Evol. Microbiol.">
        <title>Complete genome sequence of Corynebacterium casei LMG S-19264T (=DSM 44701T), isolated from a smear-ripened cheese.</title>
        <authorList>
            <consortium name="US DOE Joint Genome Institute (JGI-PGF)"/>
            <person name="Walter F."/>
            <person name="Albersmeier A."/>
            <person name="Kalinowski J."/>
            <person name="Ruckert C."/>
        </authorList>
    </citation>
    <scope>NUCLEOTIDE SEQUENCE</scope>
    <source>
        <strain evidence="5">CGMCC 1.15178</strain>
    </source>
</reference>
<name>A0A916YQI6_9BACL</name>
<evidence type="ECO:0000313" key="6">
    <source>
        <dbReference type="Proteomes" id="UP000612456"/>
    </source>
</evidence>
<sequence length="263" mass="30427">MALQIEELKLSNAYGKVFCEPGWRWNTVGRPFEDFDLWYVWSGEGDLILNGVRGPVSAGSCYLFRPGDETVGRHDPESPLTVSFIHFQMPHSLAGCYPSFHQIKDRLTFETYLTRYARSLMEKQSRSETEALHLLFLLLLQFADEGTSETDTGLNENQELLSIIHESAGYIRQFPGMKHTVASLAERARLSERYFSRKFRAIMGRTLEAYVINMKIERAEHLLRYYGMNVSEVADALDYGSVYYFSRQFKQYRGIAPSELRKR</sequence>
<evidence type="ECO:0000259" key="4">
    <source>
        <dbReference type="PROSITE" id="PS01124"/>
    </source>
</evidence>
<gene>
    <name evidence="5" type="ORF">GCM10010911_13060</name>
</gene>
<protein>
    <recommendedName>
        <fullName evidence="4">HTH araC/xylS-type domain-containing protein</fullName>
    </recommendedName>
</protein>
<proteinExistence type="predicted"/>
<dbReference type="EMBL" id="BMHP01000001">
    <property type="protein sequence ID" value="GGD56721.1"/>
    <property type="molecule type" value="Genomic_DNA"/>
</dbReference>
<keyword evidence="1" id="KW-0805">Transcription regulation</keyword>
<dbReference type="PANTHER" id="PTHR43280:SF28">
    <property type="entry name" value="HTH-TYPE TRANSCRIPTIONAL ACTIVATOR RHAS"/>
    <property type="match status" value="1"/>
</dbReference>
<dbReference type="Pfam" id="PF12833">
    <property type="entry name" value="HTH_18"/>
    <property type="match status" value="1"/>
</dbReference>
<reference evidence="5" key="2">
    <citation type="submission" date="2020-09" db="EMBL/GenBank/DDBJ databases">
        <authorList>
            <person name="Sun Q."/>
            <person name="Zhou Y."/>
        </authorList>
    </citation>
    <scope>NUCLEOTIDE SEQUENCE</scope>
    <source>
        <strain evidence="5">CGMCC 1.15178</strain>
    </source>
</reference>
<dbReference type="SUPFAM" id="SSF51215">
    <property type="entry name" value="Regulatory protein AraC"/>
    <property type="match status" value="1"/>
</dbReference>
<dbReference type="InterPro" id="IPR037923">
    <property type="entry name" value="HTH-like"/>
</dbReference>
<keyword evidence="2" id="KW-0238">DNA-binding</keyword>
<comment type="caution">
    <text evidence="5">The sequence shown here is derived from an EMBL/GenBank/DDBJ whole genome shotgun (WGS) entry which is preliminary data.</text>
</comment>
<dbReference type="Pfam" id="PF02311">
    <property type="entry name" value="AraC_binding"/>
    <property type="match status" value="1"/>
</dbReference>
<feature type="domain" description="HTH araC/xylS-type" evidence="4">
    <location>
        <begin position="165"/>
        <end position="263"/>
    </location>
</feature>
<evidence type="ECO:0000256" key="1">
    <source>
        <dbReference type="ARBA" id="ARBA00023015"/>
    </source>
</evidence>
<dbReference type="Proteomes" id="UP000612456">
    <property type="component" value="Unassembled WGS sequence"/>
</dbReference>
<dbReference type="InterPro" id="IPR009057">
    <property type="entry name" value="Homeodomain-like_sf"/>
</dbReference>
<dbReference type="PANTHER" id="PTHR43280">
    <property type="entry name" value="ARAC-FAMILY TRANSCRIPTIONAL REGULATOR"/>
    <property type="match status" value="1"/>
</dbReference>
<dbReference type="AlphaFoldDB" id="A0A916YQI6"/>
<dbReference type="InterPro" id="IPR003313">
    <property type="entry name" value="AraC-bd"/>
</dbReference>
<evidence type="ECO:0000256" key="3">
    <source>
        <dbReference type="ARBA" id="ARBA00023163"/>
    </source>
</evidence>